<dbReference type="Pfam" id="PF07717">
    <property type="entry name" value="OB_NTP_bind"/>
    <property type="match status" value="1"/>
</dbReference>
<dbReference type="PANTHER" id="PTHR18934:SF118">
    <property type="entry name" value="ATP-DEPENDENT RNA HELICASE DHX33"/>
    <property type="match status" value="1"/>
</dbReference>
<evidence type="ECO:0000256" key="4">
    <source>
        <dbReference type="ARBA" id="ARBA00022806"/>
    </source>
</evidence>
<protein>
    <recommendedName>
        <fullName evidence="1">RNA helicase</fullName>
        <ecNumber evidence="1">3.6.4.13</ecNumber>
    </recommendedName>
</protein>
<dbReference type="InterPro" id="IPR048333">
    <property type="entry name" value="HA2_WH"/>
</dbReference>
<evidence type="ECO:0000256" key="6">
    <source>
        <dbReference type="ARBA" id="ARBA00047984"/>
    </source>
</evidence>
<keyword evidence="4" id="KW-0347">Helicase</keyword>
<dbReference type="SMART" id="SM00847">
    <property type="entry name" value="HA2"/>
    <property type="match status" value="1"/>
</dbReference>
<keyword evidence="9" id="KW-1185">Reference proteome</keyword>
<dbReference type="SMART" id="SM00490">
    <property type="entry name" value="HELICc"/>
    <property type="match status" value="1"/>
</dbReference>
<keyword evidence="2" id="KW-0547">Nucleotide-binding</keyword>
<dbReference type="GO" id="GO:0016787">
    <property type="term" value="F:hydrolase activity"/>
    <property type="evidence" value="ECO:0007669"/>
    <property type="project" value="UniProtKB-KW"/>
</dbReference>
<dbReference type="Pfam" id="PF00271">
    <property type="entry name" value="Helicase_C"/>
    <property type="match status" value="1"/>
</dbReference>
<dbReference type="Pfam" id="PF21010">
    <property type="entry name" value="HA2_C"/>
    <property type="match status" value="1"/>
</dbReference>
<dbReference type="GO" id="GO:0005730">
    <property type="term" value="C:nucleolus"/>
    <property type="evidence" value="ECO:0007669"/>
    <property type="project" value="TreeGrafter"/>
</dbReference>
<accession>A0A165WHQ2</accession>
<sequence>LQGQEDIESLEKSIKEYSSQLRKHDTRILVCPLYAALPMSHQTQVFALTPPDTRKCILATNIAETAITIPGIRHVIDSGKYKEKMYSTTFKSAMEALITKSISKASAMQRAGRAGREGPGTCFRLYTEEGFRSLRESSTPEIQRSNLASSILQLKYLNQDPETVDWMDSPGRDALEAALITLFAIQAIDRTRALTPLGRLMASFPVEPSLARAILASREQNCSNEVVDIVAVLSTTSTIFFDPSEAREDASEARRKFRHPTGDHIMFLNLFRAYEEVLGSLGRHGAIDWCRKHYINERALAEAVRIRDQIRSSCERLNINWKTSSRLEPEPILKSFLAGSPQNAAQLHPDFDYRQLIGSSVVKIHPSSTLIDKKVPVIMYNELIITSKIYARCVSSITRQFITELPLYSQTPSRTT</sequence>
<evidence type="ECO:0000313" key="9">
    <source>
        <dbReference type="Proteomes" id="UP000076798"/>
    </source>
</evidence>
<dbReference type="InterPro" id="IPR027417">
    <property type="entry name" value="P-loop_NTPase"/>
</dbReference>
<keyword evidence="5" id="KW-0067">ATP-binding</keyword>
<comment type="catalytic activity">
    <reaction evidence="6">
        <text>ATP + H2O = ADP + phosphate + H(+)</text>
        <dbReference type="Rhea" id="RHEA:13065"/>
        <dbReference type="ChEBI" id="CHEBI:15377"/>
        <dbReference type="ChEBI" id="CHEBI:15378"/>
        <dbReference type="ChEBI" id="CHEBI:30616"/>
        <dbReference type="ChEBI" id="CHEBI:43474"/>
        <dbReference type="ChEBI" id="CHEBI:456216"/>
        <dbReference type="EC" id="3.6.4.13"/>
    </reaction>
</comment>
<dbReference type="OrthoDB" id="10253254at2759"/>
<dbReference type="PROSITE" id="PS51194">
    <property type="entry name" value="HELICASE_CTER"/>
    <property type="match status" value="1"/>
</dbReference>
<dbReference type="InterPro" id="IPR011709">
    <property type="entry name" value="DEAD-box_helicase_OB_fold"/>
</dbReference>
<dbReference type="Pfam" id="PF04408">
    <property type="entry name" value="WHD_HA2"/>
    <property type="match status" value="1"/>
</dbReference>
<evidence type="ECO:0000313" key="8">
    <source>
        <dbReference type="EMBL" id="KZT31164.1"/>
    </source>
</evidence>
<dbReference type="GO" id="GO:0045943">
    <property type="term" value="P:positive regulation of transcription by RNA polymerase I"/>
    <property type="evidence" value="ECO:0007669"/>
    <property type="project" value="TreeGrafter"/>
</dbReference>
<dbReference type="Gene3D" id="3.40.50.300">
    <property type="entry name" value="P-loop containing nucleotide triphosphate hydrolases"/>
    <property type="match status" value="1"/>
</dbReference>
<evidence type="ECO:0000259" key="7">
    <source>
        <dbReference type="PROSITE" id="PS51194"/>
    </source>
</evidence>
<reference evidence="8 9" key="1">
    <citation type="journal article" date="2016" name="Mol. Biol. Evol.">
        <title>Comparative Genomics of Early-Diverging Mushroom-Forming Fungi Provides Insights into the Origins of Lignocellulose Decay Capabilities.</title>
        <authorList>
            <person name="Nagy L.G."/>
            <person name="Riley R."/>
            <person name="Tritt A."/>
            <person name="Adam C."/>
            <person name="Daum C."/>
            <person name="Floudas D."/>
            <person name="Sun H."/>
            <person name="Yadav J.S."/>
            <person name="Pangilinan J."/>
            <person name="Larsson K.H."/>
            <person name="Matsuura K."/>
            <person name="Barry K."/>
            <person name="Labutti K."/>
            <person name="Kuo R."/>
            <person name="Ohm R.A."/>
            <person name="Bhattacharya S.S."/>
            <person name="Shirouzu T."/>
            <person name="Yoshinaga Y."/>
            <person name="Martin F.M."/>
            <person name="Grigoriev I.V."/>
            <person name="Hibbett D.S."/>
        </authorList>
    </citation>
    <scope>NUCLEOTIDE SEQUENCE [LARGE SCALE GENOMIC DNA]</scope>
    <source>
        <strain evidence="8 9">HHB10207 ss-3</strain>
    </source>
</reference>
<evidence type="ECO:0000256" key="3">
    <source>
        <dbReference type="ARBA" id="ARBA00022801"/>
    </source>
</evidence>
<proteinExistence type="predicted"/>
<dbReference type="GO" id="GO:0003725">
    <property type="term" value="F:double-stranded RNA binding"/>
    <property type="evidence" value="ECO:0007669"/>
    <property type="project" value="TreeGrafter"/>
</dbReference>
<gene>
    <name evidence="8" type="ORF">SISSUDRAFT_995448</name>
</gene>
<dbReference type="EC" id="3.6.4.13" evidence="1"/>
<dbReference type="Gene3D" id="1.20.120.1080">
    <property type="match status" value="1"/>
</dbReference>
<organism evidence="8 9">
    <name type="scientific">Sistotremastrum suecicum HHB10207 ss-3</name>
    <dbReference type="NCBI Taxonomy" id="1314776"/>
    <lineage>
        <taxon>Eukaryota</taxon>
        <taxon>Fungi</taxon>
        <taxon>Dikarya</taxon>
        <taxon>Basidiomycota</taxon>
        <taxon>Agaricomycotina</taxon>
        <taxon>Agaricomycetes</taxon>
        <taxon>Sistotremastrales</taxon>
        <taxon>Sistotremastraceae</taxon>
        <taxon>Sistotremastrum</taxon>
    </lineage>
</organism>
<dbReference type="EMBL" id="KV428787">
    <property type="protein sequence ID" value="KZT31164.1"/>
    <property type="molecule type" value="Genomic_DNA"/>
</dbReference>
<evidence type="ECO:0000256" key="5">
    <source>
        <dbReference type="ARBA" id="ARBA00022840"/>
    </source>
</evidence>
<dbReference type="STRING" id="1314776.A0A165WHQ2"/>
<dbReference type="SUPFAM" id="SSF52540">
    <property type="entry name" value="P-loop containing nucleoside triphosphate hydrolases"/>
    <property type="match status" value="1"/>
</dbReference>
<dbReference type="InterPro" id="IPR007502">
    <property type="entry name" value="Helicase-assoc_dom"/>
</dbReference>
<feature type="non-terminal residue" evidence="8">
    <location>
        <position position="1"/>
    </location>
</feature>
<keyword evidence="3 8" id="KW-0378">Hydrolase</keyword>
<dbReference type="GO" id="GO:0005524">
    <property type="term" value="F:ATP binding"/>
    <property type="evidence" value="ECO:0007669"/>
    <property type="project" value="UniProtKB-KW"/>
</dbReference>
<dbReference type="PANTHER" id="PTHR18934">
    <property type="entry name" value="ATP-DEPENDENT RNA HELICASE"/>
    <property type="match status" value="1"/>
</dbReference>
<evidence type="ECO:0000256" key="1">
    <source>
        <dbReference type="ARBA" id="ARBA00012552"/>
    </source>
</evidence>
<dbReference type="GO" id="GO:0003724">
    <property type="term" value="F:RNA helicase activity"/>
    <property type="evidence" value="ECO:0007669"/>
    <property type="project" value="UniProtKB-EC"/>
</dbReference>
<name>A0A165WHQ2_9AGAM</name>
<feature type="domain" description="Helicase C-terminal" evidence="7">
    <location>
        <begin position="1"/>
        <end position="158"/>
    </location>
</feature>
<dbReference type="InterPro" id="IPR001650">
    <property type="entry name" value="Helicase_C-like"/>
</dbReference>
<dbReference type="Proteomes" id="UP000076798">
    <property type="component" value="Unassembled WGS sequence"/>
</dbReference>
<dbReference type="AlphaFoldDB" id="A0A165WHQ2"/>
<evidence type="ECO:0000256" key="2">
    <source>
        <dbReference type="ARBA" id="ARBA00022741"/>
    </source>
</evidence>
<dbReference type="CDD" id="cd18791">
    <property type="entry name" value="SF2_C_RHA"/>
    <property type="match status" value="1"/>
</dbReference>